<dbReference type="Proteomes" id="UP001189429">
    <property type="component" value="Unassembled WGS sequence"/>
</dbReference>
<feature type="region of interest" description="Disordered" evidence="2">
    <location>
        <begin position="173"/>
        <end position="219"/>
    </location>
</feature>
<evidence type="ECO:0000256" key="1">
    <source>
        <dbReference type="SAM" id="Coils"/>
    </source>
</evidence>
<accession>A0ABN9Q672</accession>
<keyword evidence="4" id="KW-1185">Reference proteome</keyword>
<evidence type="ECO:0000313" key="4">
    <source>
        <dbReference type="Proteomes" id="UP001189429"/>
    </source>
</evidence>
<feature type="coiled-coil region" evidence="1">
    <location>
        <begin position="26"/>
        <end position="53"/>
    </location>
</feature>
<dbReference type="EMBL" id="CAUYUJ010002237">
    <property type="protein sequence ID" value="CAK0799881.1"/>
    <property type="molecule type" value="Genomic_DNA"/>
</dbReference>
<sequence>MIMLSSRFSVESERRGHQTEALMLDNEELHDTVRGLQRQLQSYAVETQSLREELLEVQGSWRVDLLRQVQGFWKDDAGEFYGGACVEFSENGWRVHESSLHLRSKTARSEAMLGSAVYTWRIEPPRIVLHEQRQDGGECRELVLTVGGQGLLVVRCPVESSVWNLTPDSRRSALSPFGRASRSPGARVPPSSCGTPASPCSPSMAAGDGEEVPGHEPLEAEEVRRLREELAEGEWKLREAEGCVAQYQQALAENSELRAALQHERERSATRLSRISSLEQDVEAFSSWGPPQAAAETARGSGHKRPSLAAELASFHGGPGEEELGGDLQAELHRLRDFARRHEQAAEARGACGQAPAAEPRPPAGGEATPGSEPEPDMAEVLSLMGQLGQLAGAFHSFGAAPPGAHRG</sequence>
<feature type="compositionally biased region" description="Low complexity" evidence="2">
    <location>
        <begin position="353"/>
        <end position="371"/>
    </location>
</feature>
<proteinExistence type="predicted"/>
<evidence type="ECO:0000256" key="2">
    <source>
        <dbReference type="SAM" id="MobiDB-lite"/>
    </source>
</evidence>
<feature type="region of interest" description="Disordered" evidence="2">
    <location>
        <begin position="341"/>
        <end position="379"/>
    </location>
</feature>
<comment type="caution">
    <text evidence="3">The sequence shown here is derived from an EMBL/GenBank/DDBJ whole genome shotgun (WGS) entry which is preliminary data.</text>
</comment>
<gene>
    <name evidence="3" type="ORF">PCOR1329_LOCUS8202</name>
</gene>
<feature type="compositionally biased region" description="Polar residues" evidence="2">
    <location>
        <begin position="192"/>
        <end position="201"/>
    </location>
</feature>
<name>A0ABN9Q672_9DINO</name>
<organism evidence="3 4">
    <name type="scientific">Prorocentrum cordatum</name>
    <dbReference type="NCBI Taxonomy" id="2364126"/>
    <lineage>
        <taxon>Eukaryota</taxon>
        <taxon>Sar</taxon>
        <taxon>Alveolata</taxon>
        <taxon>Dinophyceae</taxon>
        <taxon>Prorocentrales</taxon>
        <taxon>Prorocentraceae</taxon>
        <taxon>Prorocentrum</taxon>
    </lineage>
</organism>
<evidence type="ECO:0000313" key="3">
    <source>
        <dbReference type="EMBL" id="CAK0799881.1"/>
    </source>
</evidence>
<keyword evidence="1" id="KW-0175">Coiled coil</keyword>
<reference evidence="3" key="1">
    <citation type="submission" date="2023-10" db="EMBL/GenBank/DDBJ databases">
        <authorList>
            <person name="Chen Y."/>
            <person name="Shah S."/>
            <person name="Dougan E. K."/>
            <person name="Thang M."/>
            <person name="Chan C."/>
        </authorList>
    </citation>
    <scope>NUCLEOTIDE SEQUENCE [LARGE SCALE GENOMIC DNA]</scope>
</reference>
<protein>
    <submittedName>
        <fullName evidence="3">Uncharacterized protein</fullName>
    </submittedName>
</protein>